<dbReference type="Proteomes" id="UP000238314">
    <property type="component" value="Unassembled WGS sequence"/>
</dbReference>
<gene>
    <name evidence="1" type="ORF">B0A70_09605</name>
</gene>
<name>A0A2S7KEV5_9FLAO</name>
<dbReference type="Gene3D" id="3.40.1360.10">
    <property type="match status" value="1"/>
</dbReference>
<evidence type="ECO:0008006" key="3">
    <source>
        <dbReference type="Google" id="ProtNLM"/>
    </source>
</evidence>
<dbReference type="AlphaFoldDB" id="A0A2S7KEV5"/>
<dbReference type="SUPFAM" id="SSF56731">
    <property type="entry name" value="DNA primase core"/>
    <property type="match status" value="1"/>
</dbReference>
<comment type="caution">
    <text evidence="1">The sequence shown here is derived from an EMBL/GenBank/DDBJ whole genome shotgun (WGS) entry which is preliminary data.</text>
</comment>
<dbReference type="Pfam" id="PF13155">
    <property type="entry name" value="Toprim_2"/>
    <property type="match status" value="1"/>
</dbReference>
<accession>A0A2S7KEV5</accession>
<organism evidence="1 2">
    <name type="scientific">Chryseobacterium piscicola</name>
    <dbReference type="NCBI Taxonomy" id="551459"/>
    <lineage>
        <taxon>Bacteria</taxon>
        <taxon>Pseudomonadati</taxon>
        <taxon>Bacteroidota</taxon>
        <taxon>Flavobacteriia</taxon>
        <taxon>Flavobacteriales</taxon>
        <taxon>Weeksellaceae</taxon>
        <taxon>Chryseobacterium group</taxon>
        <taxon>Chryseobacterium</taxon>
    </lineage>
</organism>
<evidence type="ECO:0000313" key="1">
    <source>
        <dbReference type="EMBL" id="PQA93403.1"/>
    </source>
</evidence>
<sequence length="305" mass="35608">MLMKNGYCLKFKLAMKRKKNCLEAKKLIPIHFLMQSFGLRPAKSFQNGKLYHAFYREDKNPSLITFFDSLFATDLGRNNTKYDVVSLTELFLNCSTEEALEYLFSLDALKIENVEIKYKTNVKILNVIPLFSYPLKNYLLSRGVTEEFWKYVCEIHYKVPNQNSIFYSIGFKSNTKNFYELRSSAFKGCSGKDITTVENGFSKIIVIEGFFDYLSFLVLYPTVKSDFLIMNSTSMFDKAQKYLNENSYSKIILLLDYDKAGNETTEKILSEFQYAVDRRDIMGNQYKDLNEYLISRNPQNQILSK</sequence>
<proteinExistence type="predicted"/>
<keyword evidence="2" id="KW-1185">Reference proteome</keyword>
<dbReference type="EMBL" id="MUGO01000013">
    <property type="protein sequence ID" value="PQA93403.1"/>
    <property type="molecule type" value="Genomic_DNA"/>
</dbReference>
<evidence type="ECO:0000313" key="2">
    <source>
        <dbReference type="Proteomes" id="UP000238314"/>
    </source>
</evidence>
<protein>
    <recommendedName>
        <fullName evidence="3">Toprim-like</fullName>
    </recommendedName>
</protein>
<reference evidence="1 2" key="1">
    <citation type="submission" date="2016-11" db="EMBL/GenBank/DDBJ databases">
        <title>Whole genomes of Flavobacteriaceae.</title>
        <authorList>
            <person name="Stine C."/>
            <person name="Li C."/>
            <person name="Tadesse D."/>
        </authorList>
    </citation>
    <scope>NUCLEOTIDE SEQUENCE [LARGE SCALE GENOMIC DNA]</scope>
    <source>
        <strain evidence="1 2">DSM 21068</strain>
    </source>
</reference>